<gene>
    <name evidence="9" type="ORF">F1B92_03745</name>
</gene>
<proteinExistence type="inferred from homology"/>
<dbReference type="EC" id="3.5.1.19" evidence="6"/>
<evidence type="ECO:0000256" key="1">
    <source>
        <dbReference type="ARBA" id="ARBA00006336"/>
    </source>
</evidence>
<dbReference type="RefSeq" id="WP_154570578.1">
    <property type="nucleotide sequence ID" value="NZ_VWSJ01000009.1"/>
</dbReference>
<evidence type="ECO:0000256" key="5">
    <source>
        <dbReference type="ARBA" id="ARBA00037900"/>
    </source>
</evidence>
<comment type="similarity">
    <text evidence="1">Belongs to the isochorismatase family.</text>
</comment>
<comment type="pathway">
    <text evidence="5">Cofactor biosynthesis; nicotinate biosynthesis; nicotinate from nicotinamide: step 1/1.</text>
</comment>
<dbReference type="InterPro" id="IPR000868">
    <property type="entry name" value="Isochorismatase-like_dom"/>
</dbReference>
<comment type="caution">
    <text evidence="9">The sequence shown here is derived from an EMBL/GenBank/DDBJ whole genome shotgun (WGS) entry which is preliminary data.</text>
</comment>
<dbReference type="GO" id="GO:0008936">
    <property type="term" value="F:nicotinamidase activity"/>
    <property type="evidence" value="ECO:0007669"/>
    <property type="project" value="UniProtKB-EC"/>
</dbReference>
<dbReference type="Gene3D" id="3.40.50.850">
    <property type="entry name" value="Isochorismatase-like"/>
    <property type="match status" value="1"/>
</dbReference>
<organism evidence="9 10">
    <name type="scientific">Campylobacter portucalensis</name>
    <dbReference type="NCBI Taxonomy" id="2608384"/>
    <lineage>
        <taxon>Bacteria</taxon>
        <taxon>Pseudomonadati</taxon>
        <taxon>Campylobacterota</taxon>
        <taxon>Epsilonproteobacteria</taxon>
        <taxon>Campylobacterales</taxon>
        <taxon>Campylobacteraceae</taxon>
        <taxon>Campylobacter</taxon>
    </lineage>
</organism>
<dbReference type="PANTHER" id="PTHR11080">
    <property type="entry name" value="PYRAZINAMIDASE/NICOTINAMIDASE"/>
    <property type="match status" value="1"/>
</dbReference>
<dbReference type="Pfam" id="PF00857">
    <property type="entry name" value="Isochorismatase"/>
    <property type="match status" value="1"/>
</dbReference>
<evidence type="ECO:0000256" key="4">
    <source>
        <dbReference type="ARBA" id="ARBA00022801"/>
    </source>
</evidence>
<reference evidence="9 10" key="2">
    <citation type="submission" date="2020-03" db="EMBL/GenBank/DDBJ databases">
        <title>Campylobacter portucalensis sp. nov., a new species of Campylobacter isolated from the reproductive tract of bulls.</title>
        <authorList>
            <person name="Silva M.F."/>
            <person name="Pereira G."/>
            <person name="Carneiro C."/>
            <person name="Hemphill A."/>
            <person name="Mateus L."/>
            <person name="Lopes-Da-Costa L."/>
            <person name="Silva E."/>
        </authorList>
    </citation>
    <scope>NUCLEOTIDE SEQUENCE [LARGE SCALE GENOMIC DNA]</scope>
    <source>
        <strain evidence="9 10">FMV-PI01</strain>
    </source>
</reference>
<keyword evidence="3" id="KW-0479">Metal-binding</keyword>
<dbReference type="GO" id="GO:0019363">
    <property type="term" value="P:pyridine nucleotide biosynthetic process"/>
    <property type="evidence" value="ECO:0007669"/>
    <property type="project" value="UniProtKB-KW"/>
</dbReference>
<evidence type="ECO:0000256" key="6">
    <source>
        <dbReference type="ARBA" id="ARBA00039017"/>
    </source>
</evidence>
<evidence type="ECO:0000256" key="7">
    <source>
        <dbReference type="ARBA" id="ARBA00043224"/>
    </source>
</evidence>
<dbReference type="EMBL" id="VWSJ01000009">
    <property type="protein sequence ID" value="MSN96313.1"/>
    <property type="molecule type" value="Genomic_DNA"/>
</dbReference>
<keyword evidence="10" id="KW-1185">Reference proteome</keyword>
<evidence type="ECO:0000313" key="9">
    <source>
        <dbReference type="EMBL" id="MSN96313.1"/>
    </source>
</evidence>
<evidence type="ECO:0000256" key="2">
    <source>
        <dbReference type="ARBA" id="ARBA00022642"/>
    </source>
</evidence>
<accession>A0A6L5WKC5</accession>
<evidence type="ECO:0000259" key="8">
    <source>
        <dbReference type="Pfam" id="PF00857"/>
    </source>
</evidence>
<dbReference type="AlphaFoldDB" id="A0A6L5WKC5"/>
<protein>
    <recommendedName>
        <fullName evidence="6">nicotinamidase</fullName>
        <ecNumber evidence="6">3.5.1.19</ecNumber>
    </recommendedName>
    <alternativeName>
        <fullName evidence="7">Nicotinamide deamidase</fullName>
    </alternativeName>
</protein>
<dbReference type="GO" id="GO:0046872">
    <property type="term" value="F:metal ion binding"/>
    <property type="evidence" value="ECO:0007669"/>
    <property type="project" value="UniProtKB-KW"/>
</dbReference>
<dbReference type="InterPro" id="IPR036380">
    <property type="entry name" value="Isochorismatase-like_sf"/>
</dbReference>
<keyword evidence="2" id="KW-0662">Pyridine nucleotide biosynthesis</keyword>
<dbReference type="PANTHER" id="PTHR11080:SF2">
    <property type="entry name" value="LD05707P"/>
    <property type="match status" value="1"/>
</dbReference>
<name>A0A6L5WKC5_9BACT</name>
<feature type="domain" description="Isochorismatase-like" evidence="8">
    <location>
        <begin position="4"/>
        <end position="166"/>
    </location>
</feature>
<dbReference type="CDD" id="cd00431">
    <property type="entry name" value="cysteine_hydrolases"/>
    <property type="match status" value="1"/>
</dbReference>
<dbReference type="InterPro" id="IPR052347">
    <property type="entry name" value="Isochorismatase_Nicotinamidase"/>
</dbReference>
<sequence>MKNLLVVVDMQNDFIDGSLGFKNAKDIIPNIIKKLEFYNKNQNDIIFTLDTHTNNYQDSIEGKILQIKHCIKDTFGHKIHKDLEAFAKNHLMIQKSTFGSFELGEIIKYKNYNSIELCGLVSDICVISNAIIVKSASPNSKIFIDAKAVSSSNLYMQKIAFELMKNLHIDIFNLD</sequence>
<reference evidence="9 10" key="1">
    <citation type="submission" date="2019-09" db="EMBL/GenBank/DDBJ databases">
        <authorList>
            <person name="Silva M."/>
            <person name="Pereira G."/>
            <person name="Lopes-Da-Costa L."/>
            <person name="Silva E."/>
        </authorList>
    </citation>
    <scope>NUCLEOTIDE SEQUENCE [LARGE SCALE GENOMIC DNA]</scope>
    <source>
        <strain evidence="9 10">FMV-PI01</strain>
    </source>
</reference>
<dbReference type="SUPFAM" id="SSF52499">
    <property type="entry name" value="Isochorismatase-like hydrolases"/>
    <property type="match status" value="1"/>
</dbReference>
<evidence type="ECO:0000256" key="3">
    <source>
        <dbReference type="ARBA" id="ARBA00022723"/>
    </source>
</evidence>
<keyword evidence="4 9" id="KW-0378">Hydrolase</keyword>
<dbReference type="Proteomes" id="UP000476338">
    <property type="component" value="Unassembled WGS sequence"/>
</dbReference>
<evidence type="ECO:0000313" key="10">
    <source>
        <dbReference type="Proteomes" id="UP000476338"/>
    </source>
</evidence>